<sequence>MTKKEMIIEAIESLGYKPKVDDDGDICVRYQMKTIFFLTGTDEEQYVSAVLPQFAEVQEGEETITLAVCNKVSREVKLAKVYIDQTLKSVSANCEFFYTDMESLSCNVECALNILGMARSTYYQAKAELSNF</sequence>
<proteinExistence type="predicted"/>
<protein>
    <submittedName>
        <fullName evidence="1">Uncharacterized protein</fullName>
    </submittedName>
</protein>
<dbReference type="PATRIC" id="fig|246787.4.peg.302"/>
<accession>A0A0P0GCG4</accession>
<evidence type="ECO:0000313" key="1">
    <source>
        <dbReference type="EMBL" id="ALJ57565.1"/>
    </source>
</evidence>
<dbReference type="KEGG" id="bcel:BcellWH2_00289"/>
<dbReference type="EMBL" id="CP012801">
    <property type="protein sequence ID" value="ALJ57565.1"/>
    <property type="molecule type" value="Genomic_DNA"/>
</dbReference>
<name>A0A0P0GCG4_9BACE</name>
<evidence type="ECO:0000313" key="2">
    <source>
        <dbReference type="Proteomes" id="UP000061809"/>
    </source>
</evidence>
<organism evidence="1 2">
    <name type="scientific">Bacteroides cellulosilyticus</name>
    <dbReference type="NCBI Taxonomy" id="246787"/>
    <lineage>
        <taxon>Bacteria</taxon>
        <taxon>Pseudomonadati</taxon>
        <taxon>Bacteroidota</taxon>
        <taxon>Bacteroidia</taxon>
        <taxon>Bacteroidales</taxon>
        <taxon>Bacteroidaceae</taxon>
        <taxon>Bacteroides</taxon>
    </lineage>
</organism>
<gene>
    <name evidence="1" type="ORF">BcellWH2_00289</name>
</gene>
<dbReference type="AlphaFoldDB" id="A0A0P0GCG4"/>
<dbReference type="Proteomes" id="UP000061809">
    <property type="component" value="Chromosome"/>
</dbReference>
<reference evidence="1 2" key="1">
    <citation type="journal article" date="2015" name="Science">
        <title>Genetic determinants of in vivo fitness and diet responsiveness in multiple human gut Bacteroides.</title>
        <authorList>
            <person name="Wu M."/>
            <person name="McNulty N.P."/>
            <person name="Rodionov D.A."/>
            <person name="Khoroshkin M.S."/>
            <person name="Griffin N.W."/>
            <person name="Cheng J."/>
            <person name="Latreille P."/>
            <person name="Kerstetter R.A."/>
            <person name="Terrapon N."/>
            <person name="Henrissat B."/>
            <person name="Osterman A.L."/>
            <person name="Gordon J.I."/>
        </authorList>
    </citation>
    <scope>NUCLEOTIDE SEQUENCE [LARGE SCALE GENOMIC DNA]</scope>
    <source>
        <strain evidence="1 2">WH2</strain>
    </source>
</reference>